<feature type="region of interest" description="Disordered" evidence="1">
    <location>
        <begin position="247"/>
        <end position="277"/>
    </location>
</feature>
<name>A0AA85FVH4_9TREM</name>
<sequence>MFIKSELSGCKIELIDCFGEHQSQLFYNRIRIYNPCWIKYGKSQFDVKLGYTIPLDLSNDKNIPILCTPIHFFQRLHDKQQSQQQQQQQQQQQHNRNSTSGYIQSKHSDSNIVHRNNKGTTGLMIQSINDSCKELSNSLTNNIDTMENVSNDNFITNDALATIRVYFPVKLMKSANELKISSDLKKRFHLLPHLHEFVAYPELLTLPIDQLSTCILKGLSMVHSLVQYTLSVPKELYILQKNHLTAHGTVNNTNDNDNENGNKVPKSDENNESTSPQENRFIIVNRGIYNRLNALIQIQNTEKMIIMPKRIQWSLGLINNRKNSSLNQKFIDFNYLTNSSSSQLTNKTNRSIYSLHKELLTNSDDKHNDENIIHNSNQNRADNHDKVINNNFCNGYLRNWVGLSISDHDGDGNHNYENHGHVNCSTMNKTLNNTLSSSLSTLSSSVNGYDNSNIEAYSSATERSSLMMKPNDHSNSINNDNNNNNNIMNSIRIAFVRRESSECGNAIDSCFLQNKYSPAKLRRSRLRGTDSLVIKFKRHNLSRNYYPSELVPNSIVQYNEQSNCDKFFNPNTIFMTTNTTSTITTTNTSVSSDSSSNNSHNNSTEKRMRCDQNKILCILTSPLNYSSNYYPRNTCYDSYQNHPHHYHHNNRLLSPTTLTTSSIASRVKWGANLTLLSNSLKNCHDTNDNIQTNYPVNHQYDSESNTKELNQFTNEFNTDKVFLSPSLSSTVMLRTCQHDLDKIILHPRPRIPPKRLDLANQDLELALKRSLSDCTMQSSNKNYHNRSIKKSLAYTVRLNSQHTGNRDSTNKNLVRRTKAVLRSKRKRHKTFTNSRRQKSKASNVKGQRHKSSGKSPIPNSTDSSSVSTHSHIISDDSVINDLNESGDRLMNDNLSRLPLPKLTLAKNSVGEFNVVENREENTGKFPEICDRKTTTNNRMATSMSNSNIDNSVLNSCQAIISPSSLSSSSTSSKVTICKSLKRKSDNKQRANCLNNDRIVNKISQINSEVLQDSNDVDNINIDELKHSSRTVISSVDNLEQMATTATGSIKTDEEHSTSTTNYRYTPVVDCVVSNKSTTDSTNLSSVSPEQVTQWEIPKSTSSLTDNSTALGFVQSVVHNTSVNPSFALTITSSIPNQTSCGHSINFTSQHQNISHLSPINPVTMWSRLSNPLPAPDPPTKLFNTKRVPFQHPPQLTSAINNQKFQQLPVIGSGNSICSTQGIPQTLFTNHLPYHITSNSTTIPIDSVVHLPADAYLKQNMNTNVMGLATNPLQYSTLCNPSPLNDLNCKQFLQNLNKMQLSSQLYSSFPTPMHLSLPPSLVPTTQFSLASSSSSPAVSSPVFNSGNQIHHWPCTNFPSNSNISKLTGNIPVGYDTASLLMPSGDPILNNSNNSNNIQNGFLSYPFLLPNSTFTNIGQLNLCNSTPLLGACPPSLQSILGASYILGAQNFNNNNNGNNNDQGHNRNTLQNCIWLP</sequence>
<dbReference type="WBParaSite" id="SRDH1_66250.2">
    <property type="protein sequence ID" value="SRDH1_66250.2"/>
    <property type="gene ID" value="SRDH1_66250"/>
</dbReference>
<feature type="compositionally biased region" description="Low complexity" evidence="1">
    <location>
        <begin position="586"/>
        <end position="602"/>
    </location>
</feature>
<dbReference type="Proteomes" id="UP000050792">
    <property type="component" value="Unassembled WGS sequence"/>
</dbReference>
<keyword evidence="2" id="KW-1185">Reference proteome</keyword>
<accession>A0AA85FVH4</accession>
<evidence type="ECO:0000256" key="1">
    <source>
        <dbReference type="SAM" id="MobiDB-lite"/>
    </source>
</evidence>
<proteinExistence type="predicted"/>
<feature type="compositionally biased region" description="Polar residues" evidence="1">
    <location>
        <begin position="94"/>
        <end position="116"/>
    </location>
</feature>
<organism evidence="2 3">
    <name type="scientific">Schistosoma rodhaini</name>
    <dbReference type="NCBI Taxonomy" id="6188"/>
    <lineage>
        <taxon>Eukaryota</taxon>
        <taxon>Metazoa</taxon>
        <taxon>Spiralia</taxon>
        <taxon>Lophotrochozoa</taxon>
        <taxon>Platyhelminthes</taxon>
        <taxon>Trematoda</taxon>
        <taxon>Digenea</taxon>
        <taxon>Strigeidida</taxon>
        <taxon>Schistosomatoidea</taxon>
        <taxon>Schistosomatidae</taxon>
        <taxon>Schistosoma</taxon>
    </lineage>
</organism>
<reference evidence="3" key="2">
    <citation type="submission" date="2023-11" db="UniProtKB">
        <authorList>
            <consortium name="WormBaseParasite"/>
        </authorList>
    </citation>
    <scope>IDENTIFICATION</scope>
</reference>
<feature type="compositionally biased region" description="Basic residues" evidence="1">
    <location>
        <begin position="813"/>
        <end position="839"/>
    </location>
</feature>
<evidence type="ECO:0000313" key="3">
    <source>
        <dbReference type="WBParaSite" id="SRDH1_66250.2"/>
    </source>
</evidence>
<feature type="compositionally biased region" description="Low complexity" evidence="1">
    <location>
        <begin position="81"/>
        <end position="93"/>
    </location>
</feature>
<feature type="region of interest" description="Disordered" evidence="1">
    <location>
        <begin position="800"/>
        <end position="872"/>
    </location>
</feature>
<feature type="region of interest" description="Disordered" evidence="1">
    <location>
        <begin position="78"/>
        <end position="116"/>
    </location>
</feature>
<feature type="compositionally biased region" description="Low complexity" evidence="1">
    <location>
        <begin position="248"/>
        <end position="262"/>
    </location>
</feature>
<reference evidence="2" key="1">
    <citation type="submission" date="2022-06" db="EMBL/GenBank/DDBJ databases">
        <authorList>
            <person name="Berger JAMES D."/>
            <person name="Berger JAMES D."/>
        </authorList>
    </citation>
    <scope>NUCLEOTIDE SEQUENCE [LARGE SCALE GENOMIC DNA]</scope>
</reference>
<protein>
    <submittedName>
        <fullName evidence="3">SH2 domain-containing protein</fullName>
    </submittedName>
</protein>
<feature type="compositionally biased region" description="Low complexity" evidence="1">
    <location>
        <begin position="855"/>
        <end position="872"/>
    </location>
</feature>
<evidence type="ECO:0000313" key="2">
    <source>
        <dbReference type="Proteomes" id="UP000050792"/>
    </source>
</evidence>
<feature type="region of interest" description="Disordered" evidence="1">
    <location>
        <begin position="586"/>
        <end position="606"/>
    </location>
</feature>